<keyword evidence="13" id="KW-1185">Reference proteome</keyword>
<feature type="transmembrane region" description="Helical" evidence="11">
    <location>
        <begin position="6"/>
        <end position="29"/>
    </location>
</feature>
<accession>A0ABQ6GXK0</accession>
<evidence type="ECO:0000256" key="10">
    <source>
        <dbReference type="ARBA" id="ARBA00030772"/>
    </source>
</evidence>
<protein>
    <recommendedName>
        <fullName evidence="3">Type II secretion system protein N</fullName>
    </recommendedName>
    <alternativeName>
        <fullName evidence="10">General secretion pathway protein N</fullName>
    </alternativeName>
</protein>
<comment type="subcellular location">
    <subcellularLocation>
        <location evidence="1">Cell inner membrane</location>
    </subcellularLocation>
</comment>
<keyword evidence="6" id="KW-0997">Cell inner membrane</keyword>
<evidence type="ECO:0000313" key="13">
    <source>
        <dbReference type="Proteomes" id="UP001157186"/>
    </source>
</evidence>
<keyword evidence="8" id="KW-0653">Protein transport</keyword>
<keyword evidence="7 11" id="KW-0812">Transmembrane</keyword>
<proteinExistence type="inferred from homology"/>
<evidence type="ECO:0000256" key="3">
    <source>
        <dbReference type="ARBA" id="ARBA00021563"/>
    </source>
</evidence>
<reference evidence="12 13" key="1">
    <citation type="submission" date="2023-03" db="EMBL/GenBank/DDBJ databases">
        <title>Draft genome sequence of Thalassotalea insulae KCTC 62186T.</title>
        <authorList>
            <person name="Sawabe T."/>
        </authorList>
    </citation>
    <scope>NUCLEOTIDE SEQUENCE [LARGE SCALE GENOMIC DNA]</scope>
    <source>
        <strain evidence="12 13">KCTC 62186</strain>
    </source>
</reference>
<evidence type="ECO:0000256" key="11">
    <source>
        <dbReference type="SAM" id="Phobius"/>
    </source>
</evidence>
<comment type="caution">
    <text evidence="12">The sequence shown here is derived from an EMBL/GenBank/DDBJ whole genome shotgun (WGS) entry which is preliminary data.</text>
</comment>
<gene>
    <name evidence="12" type="primary">gspN</name>
    <name evidence="12" type="ORF">tinsulaeT_22610</name>
</gene>
<evidence type="ECO:0000256" key="6">
    <source>
        <dbReference type="ARBA" id="ARBA00022519"/>
    </source>
</evidence>
<name>A0ABQ6GXK0_9GAMM</name>
<organism evidence="12 13">
    <name type="scientific">Thalassotalea insulae</name>
    <dbReference type="NCBI Taxonomy" id="2056778"/>
    <lineage>
        <taxon>Bacteria</taxon>
        <taxon>Pseudomonadati</taxon>
        <taxon>Pseudomonadota</taxon>
        <taxon>Gammaproteobacteria</taxon>
        <taxon>Alteromonadales</taxon>
        <taxon>Colwelliaceae</taxon>
        <taxon>Thalassotalea</taxon>
    </lineage>
</organism>
<comment type="similarity">
    <text evidence="2">Belongs to the GSP N family.</text>
</comment>
<evidence type="ECO:0000313" key="12">
    <source>
        <dbReference type="EMBL" id="GLX78921.1"/>
    </source>
</evidence>
<evidence type="ECO:0000256" key="9">
    <source>
        <dbReference type="ARBA" id="ARBA00023136"/>
    </source>
</evidence>
<keyword evidence="5" id="KW-1003">Cell membrane</keyword>
<evidence type="ECO:0000256" key="4">
    <source>
        <dbReference type="ARBA" id="ARBA00022448"/>
    </source>
</evidence>
<evidence type="ECO:0000256" key="2">
    <source>
        <dbReference type="ARBA" id="ARBA00007208"/>
    </source>
</evidence>
<keyword evidence="4" id="KW-0813">Transport</keyword>
<dbReference type="Pfam" id="PF01203">
    <property type="entry name" value="T2SSN"/>
    <property type="match status" value="1"/>
</dbReference>
<dbReference type="Proteomes" id="UP001157186">
    <property type="component" value="Unassembled WGS sequence"/>
</dbReference>
<dbReference type="EMBL" id="BSST01000001">
    <property type="protein sequence ID" value="GLX78921.1"/>
    <property type="molecule type" value="Genomic_DNA"/>
</dbReference>
<sequence length="247" mass="26920">MKKTSVVVTSFVFVYLMFVVALLPARFVMQWVNLPHNVKLGQIEGTIWHSQLDAIKVDNWLVEKLEAKLSVLSLLTLDPQIDVTFGDALLAGPEGRASMSGFLSELKLTDVQVNLAANQIASQLPLPVPVTAHSTLDIVVEEFVAGKEVCQQLDGDIRWSKAAVTALEQKVSLGALHAKLACKQGNVELTLDEANDLGMSFTAFIGGGGRMSGDGYLTPKAQMPAEIRQLIPFLGKADNQGRYRLRF</sequence>
<evidence type="ECO:0000256" key="1">
    <source>
        <dbReference type="ARBA" id="ARBA00004533"/>
    </source>
</evidence>
<evidence type="ECO:0000256" key="8">
    <source>
        <dbReference type="ARBA" id="ARBA00022927"/>
    </source>
</evidence>
<evidence type="ECO:0000256" key="7">
    <source>
        <dbReference type="ARBA" id="ARBA00022692"/>
    </source>
</evidence>
<evidence type="ECO:0000256" key="5">
    <source>
        <dbReference type="ARBA" id="ARBA00022475"/>
    </source>
</evidence>
<keyword evidence="9 11" id="KW-0472">Membrane</keyword>
<dbReference type="InterPro" id="IPR022792">
    <property type="entry name" value="T2SS_protein-GspN"/>
</dbReference>
<dbReference type="RefSeq" id="WP_284244797.1">
    <property type="nucleotide sequence ID" value="NZ_BSST01000001.1"/>
</dbReference>
<keyword evidence="11" id="KW-1133">Transmembrane helix</keyword>